<accession>A0A1F8B801</accession>
<dbReference type="Pfam" id="PF05973">
    <property type="entry name" value="Gp49"/>
    <property type="match status" value="1"/>
</dbReference>
<dbReference type="Proteomes" id="UP000179018">
    <property type="component" value="Unassembled WGS sequence"/>
</dbReference>
<comment type="caution">
    <text evidence="1">The sequence shown here is derived from an EMBL/GenBank/DDBJ whole genome shotgun (WGS) entry which is preliminary data.</text>
</comment>
<gene>
    <name evidence="1" type="ORF">A3A75_05905</name>
</gene>
<evidence type="ECO:0008006" key="3">
    <source>
        <dbReference type="Google" id="ProtNLM"/>
    </source>
</evidence>
<organism evidence="1 2">
    <name type="scientific">Candidatus Woesebacteria bacterium RIFCSPLOWO2_01_FULL_39_10</name>
    <dbReference type="NCBI Taxonomy" id="1802516"/>
    <lineage>
        <taxon>Bacteria</taxon>
        <taxon>Candidatus Woeseibacteriota</taxon>
    </lineage>
</organism>
<dbReference type="STRING" id="1802516.A3A75_05905"/>
<evidence type="ECO:0000313" key="2">
    <source>
        <dbReference type="Proteomes" id="UP000179018"/>
    </source>
</evidence>
<sequence length="122" mass="14801">MYKIVYYENDHGDVPVSDFLDKQNSKVQTKIIKHVSLLAKEGRNLRRPYADYLRDGMYELRVKFSPNEYRMLYFFFQRTDIVITHGFVKKTDQVPESEVLKALKYKLDYERRNKNEQRLLQK</sequence>
<proteinExistence type="predicted"/>
<name>A0A1F8B801_9BACT</name>
<evidence type="ECO:0000313" key="1">
    <source>
        <dbReference type="EMBL" id="OGM59555.1"/>
    </source>
</evidence>
<protein>
    <recommendedName>
        <fullName evidence="3">Addiction module toxin RelE</fullName>
    </recommendedName>
</protein>
<reference evidence="1 2" key="1">
    <citation type="journal article" date="2016" name="Nat. Commun.">
        <title>Thousands of microbial genomes shed light on interconnected biogeochemical processes in an aquifer system.</title>
        <authorList>
            <person name="Anantharaman K."/>
            <person name="Brown C.T."/>
            <person name="Hug L.A."/>
            <person name="Sharon I."/>
            <person name="Castelle C.J."/>
            <person name="Probst A.J."/>
            <person name="Thomas B.C."/>
            <person name="Singh A."/>
            <person name="Wilkins M.J."/>
            <person name="Karaoz U."/>
            <person name="Brodie E.L."/>
            <person name="Williams K.H."/>
            <person name="Hubbard S.S."/>
            <person name="Banfield J.F."/>
        </authorList>
    </citation>
    <scope>NUCLEOTIDE SEQUENCE [LARGE SCALE GENOMIC DNA]</scope>
</reference>
<dbReference type="AlphaFoldDB" id="A0A1F8B801"/>
<dbReference type="InterPro" id="IPR009241">
    <property type="entry name" value="HigB-like"/>
</dbReference>
<dbReference type="EMBL" id="MGHC01000020">
    <property type="protein sequence ID" value="OGM59555.1"/>
    <property type="molecule type" value="Genomic_DNA"/>
</dbReference>